<dbReference type="PROSITE" id="PS51181">
    <property type="entry name" value="PPASE_TENSIN"/>
    <property type="match status" value="1"/>
</dbReference>
<dbReference type="Proteomes" id="UP001457282">
    <property type="component" value="Unassembled WGS sequence"/>
</dbReference>
<dbReference type="InterPro" id="IPR029021">
    <property type="entry name" value="Prot-tyrosine_phosphatase-like"/>
</dbReference>
<evidence type="ECO:0000256" key="4">
    <source>
        <dbReference type="ARBA" id="ARBA00022912"/>
    </source>
</evidence>
<dbReference type="CDD" id="cd14509">
    <property type="entry name" value="PTP_PTEN"/>
    <property type="match status" value="1"/>
</dbReference>
<evidence type="ECO:0000259" key="8">
    <source>
        <dbReference type="PROSITE" id="PS51181"/>
    </source>
</evidence>
<keyword evidence="11" id="KW-1185">Reference proteome</keyword>
<dbReference type="InterPro" id="IPR000387">
    <property type="entry name" value="Tyr_Pase_dom"/>
</dbReference>
<feature type="domain" description="Tyrosine specific protein phosphatases" evidence="7">
    <location>
        <begin position="253"/>
        <end position="292"/>
    </location>
</feature>
<reference evidence="10 11" key="1">
    <citation type="journal article" date="2023" name="G3 (Bethesda)">
        <title>A chromosome-length genome assembly and annotation of blackberry (Rubus argutus, cv. 'Hillquist').</title>
        <authorList>
            <person name="Bruna T."/>
            <person name="Aryal R."/>
            <person name="Dudchenko O."/>
            <person name="Sargent D.J."/>
            <person name="Mead D."/>
            <person name="Buti M."/>
            <person name="Cavallini A."/>
            <person name="Hytonen T."/>
            <person name="Andres J."/>
            <person name="Pham M."/>
            <person name="Weisz D."/>
            <person name="Mascagni F."/>
            <person name="Usai G."/>
            <person name="Natali L."/>
            <person name="Bassil N."/>
            <person name="Fernandez G.E."/>
            <person name="Lomsadze A."/>
            <person name="Armour M."/>
            <person name="Olukolu B."/>
            <person name="Poorten T."/>
            <person name="Britton C."/>
            <person name="Davik J."/>
            <person name="Ashrafi H."/>
            <person name="Aiden E.L."/>
            <person name="Borodovsky M."/>
            <person name="Worthington M."/>
        </authorList>
    </citation>
    <scope>NUCLEOTIDE SEQUENCE [LARGE SCALE GENOMIC DNA]</scope>
    <source>
        <strain evidence="10">PI 553951</strain>
    </source>
</reference>
<organism evidence="10 11">
    <name type="scientific">Rubus argutus</name>
    <name type="common">Southern blackberry</name>
    <dbReference type="NCBI Taxonomy" id="59490"/>
    <lineage>
        <taxon>Eukaryota</taxon>
        <taxon>Viridiplantae</taxon>
        <taxon>Streptophyta</taxon>
        <taxon>Embryophyta</taxon>
        <taxon>Tracheophyta</taxon>
        <taxon>Spermatophyta</taxon>
        <taxon>Magnoliopsida</taxon>
        <taxon>eudicotyledons</taxon>
        <taxon>Gunneridae</taxon>
        <taxon>Pentapetalae</taxon>
        <taxon>rosids</taxon>
        <taxon>fabids</taxon>
        <taxon>Rosales</taxon>
        <taxon>Rosaceae</taxon>
        <taxon>Rosoideae</taxon>
        <taxon>Rosoideae incertae sedis</taxon>
        <taxon>Rubus</taxon>
    </lineage>
</organism>
<feature type="compositionally biased region" description="Low complexity" evidence="6">
    <location>
        <begin position="521"/>
        <end position="542"/>
    </location>
</feature>
<gene>
    <name evidence="10" type="ORF">M0R45_007717</name>
</gene>
<evidence type="ECO:0000313" key="10">
    <source>
        <dbReference type="EMBL" id="KAK9942027.1"/>
    </source>
</evidence>
<keyword evidence="4" id="KW-0904">Protein phosphatase</keyword>
<dbReference type="InterPro" id="IPR016130">
    <property type="entry name" value="Tyr_Pase_AS"/>
</dbReference>
<feature type="compositionally biased region" description="Polar residues" evidence="6">
    <location>
        <begin position="62"/>
        <end position="76"/>
    </location>
</feature>
<feature type="compositionally biased region" description="Polar residues" evidence="6">
    <location>
        <begin position="38"/>
        <end position="49"/>
    </location>
</feature>
<comment type="similarity">
    <text evidence="2">Belongs to the PTEN phosphatase protein family.</text>
</comment>
<evidence type="ECO:0000259" key="9">
    <source>
        <dbReference type="PROSITE" id="PS51182"/>
    </source>
</evidence>
<dbReference type="GO" id="GO:0005829">
    <property type="term" value="C:cytosol"/>
    <property type="evidence" value="ECO:0007669"/>
    <property type="project" value="TreeGrafter"/>
</dbReference>
<comment type="caution">
    <text evidence="10">The sequence shown here is derived from an EMBL/GenBank/DDBJ whole genome shotgun (WGS) entry which is preliminary data.</text>
</comment>
<dbReference type="GO" id="GO:0006629">
    <property type="term" value="P:lipid metabolic process"/>
    <property type="evidence" value="ECO:0007669"/>
    <property type="project" value="UniProtKB-KW"/>
</dbReference>
<dbReference type="AlphaFoldDB" id="A0AAW1XZ16"/>
<dbReference type="InterPro" id="IPR051281">
    <property type="entry name" value="Dual-spec_lipid-protein_phosph"/>
</dbReference>
<evidence type="ECO:0000256" key="5">
    <source>
        <dbReference type="ARBA" id="ARBA00023098"/>
    </source>
</evidence>
<dbReference type="FunFam" id="3.90.190.10:FF:000053">
    <property type="entry name" value="Phosphatidylinositol 3,4,5-trisphosphate 3-phosphatase TPTE2"/>
    <property type="match status" value="1"/>
</dbReference>
<dbReference type="SMART" id="SM01326">
    <property type="entry name" value="PTEN_C2"/>
    <property type="match status" value="1"/>
</dbReference>
<dbReference type="Gene3D" id="3.90.190.10">
    <property type="entry name" value="Protein tyrosine phosphatase superfamily"/>
    <property type="match status" value="1"/>
</dbReference>
<dbReference type="PANTHER" id="PTHR12305:SF96">
    <property type="entry name" value="PHOSPHATIDYLINOSITOL 3,4,5-TRISPHOSPHATE 3-PHOSPHATASE AND PROTEIN-TYROSINE-PHOSPHATASE PTEN2A"/>
    <property type="match status" value="1"/>
</dbReference>
<dbReference type="InterPro" id="IPR045101">
    <property type="entry name" value="PTP_PTEN"/>
</dbReference>
<dbReference type="InterPro" id="IPR055183">
    <property type="entry name" value="PTEN2A/B_C2"/>
</dbReference>
<feature type="compositionally biased region" description="Low complexity" evidence="6">
    <location>
        <begin position="475"/>
        <end position="494"/>
    </location>
</feature>
<evidence type="ECO:0000256" key="2">
    <source>
        <dbReference type="ARBA" id="ARBA00007881"/>
    </source>
</evidence>
<dbReference type="PANTHER" id="PTHR12305">
    <property type="entry name" value="PHOSPHATASE WITH HOMOLOGY TO TENSIN"/>
    <property type="match status" value="1"/>
</dbReference>
<protein>
    <submittedName>
        <fullName evidence="10">Uncharacterized protein</fullName>
    </submittedName>
</protein>
<dbReference type="Pfam" id="PF22785">
    <property type="entry name" value="Tc-R-P"/>
    <property type="match status" value="1"/>
</dbReference>
<feature type="region of interest" description="Disordered" evidence="6">
    <location>
        <begin position="455"/>
        <end position="583"/>
    </location>
</feature>
<dbReference type="GO" id="GO:0004721">
    <property type="term" value="F:phosphoprotein phosphatase activity"/>
    <property type="evidence" value="ECO:0007669"/>
    <property type="project" value="UniProtKB-KW"/>
</dbReference>
<keyword evidence="3" id="KW-0378">Hydrolase</keyword>
<dbReference type="PROSITE" id="PS00383">
    <property type="entry name" value="TYR_PHOSPHATASE_1"/>
    <property type="match status" value="1"/>
</dbReference>
<sequence>MDSESAVPSTSPPVKAPEEQPPVATDSGSDNSSRDAPSKLSTSGLTSWAKNLKIPQPMAPAQDSSPTGSGQSSFARFTSGLGLRLSPKSPTEADDPNGSSKAVQPGLFDTITKGIVDSSKSAVKAVQVKARHVVSQNKRRYQEGGFDLDMTYITENIIAMGFPAGDMSSGFFGYVEGFYRNHMEEVIKFFETHHKGKYKVYNLCSERLYDASLFEGKVASFPFDDHNCPPIHLITLFCRSAYSWLKEDIENVVVVHCKAGMARTGLMISSLLLYLKFFPTAEESIDYYNQKRCFDGKGLVLPSQIRYVKYFERILTYFNGENPPGRRCMLRGFRLHRCPYWVRPSITVSDHNGVLFSTKDHPRTKGLSPEDFWFSAPKKGVMVFALPGELGLTELAGDFKIHFHDRQGDFYCWLNTTMTENRKTLTTNDLDGFDKRKLPSPGFQLEVVLVDYNGNVPTAPTPSTETTKKSDESSGTKPSSDAAAAASPPNNANPGSQDKDDVFSDGEAEETGSSKNQRAEAASAAGGPVTSSTSSSESNAKSDQIASLAQATKQVSIGSTDSKQVPAAGEPKSAAAVGNVPGLEAQNSESEFKAMAADASVFTFGDDEDYESE</sequence>
<dbReference type="SUPFAM" id="SSF52799">
    <property type="entry name" value="(Phosphotyrosine protein) phosphatases II"/>
    <property type="match status" value="1"/>
</dbReference>
<dbReference type="InterPro" id="IPR014020">
    <property type="entry name" value="Tensin_C2-dom"/>
</dbReference>
<feature type="compositionally biased region" description="Polar residues" evidence="6">
    <location>
        <begin position="544"/>
        <end position="563"/>
    </location>
</feature>
<dbReference type="PROSITE" id="PS50056">
    <property type="entry name" value="TYR_PHOSPHATASE_2"/>
    <property type="match status" value="1"/>
</dbReference>
<name>A0AAW1XZ16_RUBAR</name>
<comment type="catalytic activity">
    <reaction evidence="1">
        <text>a 1,2-diacyl-sn-glycero-3-phospho-(1D-myo-inositol-3,4,5-trisphosphate) + H2O = a 1,2-diacyl-sn-glycero-3-phospho-(1D-myo-inositol-4,5-bisphosphate) + phosphate</text>
        <dbReference type="Rhea" id="RHEA:25017"/>
        <dbReference type="ChEBI" id="CHEBI:15377"/>
        <dbReference type="ChEBI" id="CHEBI:43474"/>
        <dbReference type="ChEBI" id="CHEBI:57836"/>
        <dbReference type="ChEBI" id="CHEBI:58456"/>
        <dbReference type="EC" id="3.1.3.67"/>
    </reaction>
</comment>
<dbReference type="PROSITE" id="PS51182">
    <property type="entry name" value="C2_TENSIN"/>
    <property type="match status" value="1"/>
</dbReference>
<dbReference type="InterPro" id="IPR029023">
    <property type="entry name" value="Tensin_phosphatase"/>
</dbReference>
<accession>A0AAW1XZ16</accession>
<evidence type="ECO:0000256" key="6">
    <source>
        <dbReference type="SAM" id="MobiDB-lite"/>
    </source>
</evidence>
<evidence type="ECO:0000256" key="3">
    <source>
        <dbReference type="ARBA" id="ARBA00022801"/>
    </source>
</evidence>
<evidence type="ECO:0000256" key="1">
    <source>
        <dbReference type="ARBA" id="ARBA00000536"/>
    </source>
</evidence>
<dbReference type="GO" id="GO:0016314">
    <property type="term" value="F:phosphatidylinositol-3,4,5-trisphosphate 3-phosphatase activity"/>
    <property type="evidence" value="ECO:0007669"/>
    <property type="project" value="UniProtKB-EC"/>
</dbReference>
<feature type="region of interest" description="Disordered" evidence="6">
    <location>
        <begin position="1"/>
        <end position="105"/>
    </location>
</feature>
<feature type="domain" description="Phosphatase tensin-type" evidence="8">
    <location>
        <begin position="139"/>
        <end position="318"/>
    </location>
</feature>
<proteinExistence type="inferred from homology"/>
<dbReference type="EMBL" id="JBEDUW010000002">
    <property type="protein sequence ID" value="KAK9942027.1"/>
    <property type="molecule type" value="Genomic_DNA"/>
</dbReference>
<evidence type="ECO:0000259" key="7">
    <source>
        <dbReference type="PROSITE" id="PS50056"/>
    </source>
</evidence>
<evidence type="ECO:0000313" key="11">
    <source>
        <dbReference type="Proteomes" id="UP001457282"/>
    </source>
</evidence>
<keyword evidence="5" id="KW-0443">Lipid metabolism</keyword>
<feature type="domain" description="C2 tensin-type" evidence="9">
    <location>
        <begin position="325"/>
        <end position="452"/>
    </location>
</feature>
<dbReference type="Pfam" id="PF22918">
    <property type="entry name" value="PTEN2_C2"/>
    <property type="match status" value="1"/>
</dbReference>